<evidence type="ECO:0000313" key="3">
    <source>
        <dbReference type="Proteomes" id="UP000092971"/>
    </source>
</evidence>
<gene>
    <name evidence="2" type="ORF">CSTERTH_04395</name>
</gene>
<dbReference type="Gene3D" id="1.10.10.2520">
    <property type="entry name" value="Cell wall hydrolase SleB, domain 1"/>
    <property type="match status" value="1"/>
</dbReference>
<dbReference type="RefSeq" id="WP_015358614.1">
    <property type="nucleotide sequence ID" value="NZ_CP014672.1"/>
</dbReference>
<organism evidence="2 3">
    <name type="scientific">Thermoclostridium stercorarium subsp. thermolacticum DSM 2910</name>
    <dbReference type="NCBI Taxonomy" id="1121336"/>
    <lineage>
        <taxon>Bacteria</taxon>
        <taxon>Bacillati</taxon>
        <taxon>Bacillota</taxon>
        <taxon>Clostridia</taxon>
        <taxon>Eubacteriales</taxon>
        <taxon>Oscillospiraceae</taxon>
        <taxon>Thermoclostridium</taxon>
    </lineage>
</organism>
<dbReference type="InterPro" id="IPR011105">
    <property type="entry name" value="Cell_wall_hydrolase_SleB"/>
</dbReference>
<evidence type="ECO:0000313" key="2">
    <source>
        <dbReference type="EMBL" id="ANW98330.1"/>
    </source>
</evidence>
<protein>
    <submittedName>
        <fullName evidence="2">Cell wall hydrolase</fullName>
    </submittedName>
</protein>
<proteinExistence type="predicted"/>
<reference evidence="2 3" key="1">
    <citation type="submission" date="2016-02" db="EMBL/GenBank/DDBJ databases">
        <title>Comparison of Clostridium stercorarium subspecies using comparative genomics and transcriptomics.</title>
        <authorList>
            <person name="Schellenberg J."/>
            <person name="Thallinger G."/>
            <person name="Levin D.B."/>
            <person name="Zhang X."/>
            <person name="Alvare G."/>
            <person name="Fristensky B."/>
            <person name="Sparling R."/>
        </authorList>
    </citation>
    <scope>NUCLEOTIDE SEQUENCE [LARGE SCALE GENOMIC DNA]</scope>
    <source>
        <strain evidence="2 3">DSM 2910</strain>
    </source>
</reference>
<evidence type="ECO:0000259" key="1">
    <source>
        <dbReference type="Pfam" id="PF07486"/>
    </source>
</evidence>
<dbReference type="AlphaFoldDB" id="A0A1B1YC42"/>
<sequence>MPLSARELFARMIRCEAEGEGESGMKAVATVIMNRVHVPYGEYMRVCQGDLRKVLLQPYQFTCAMETVYGQYNPQNIYNIPARQVDYDIADWALSGNKHPGVGECLWYYNPFSESCSTYFPATGTGVLYNRIGQHCFYSPTPRYAET</sequence>
<accession>A0A1B1YC42</accession>
<name>A0A1B1YC42_THEST</name>
<dbReference type="OrthoDB" id="1642705at2"/>
<dbReference type="EMBL" id="CP014672">
    <property type="protein sequence ID" value="ANW98330.1"/>
    <property type="molecule type" value="Genomic_DNA"/>
</dbReference>
<dbReference type="GO" id="GO:0016787">
    <property type="term" value="F:hydrolase activity"/>
    <property type="evidence" value="ECO:0007669"/>
    <property type="project" value="UniProtKB-KW"/>
</dbReference>
<dbReference type="InterPro" id="IPR042047">
    <property type="entry name" value="SleB_dom1"/>
</dbReference>
<dbReference type="Proteomes" id="UP000092971">
    <property type="component" value="Chromosome"/>
</dbReference>
<keyword evidence="2" id="KW-0378">Hydrolase</keyword>
<feature type="domain" description="Cell wall hydrolase SleB" evidence="1">
    <location>
        <begin position="19"/>
        <end position="138"/>
    </location>
</feature>
<dbReference type="Pfam" id="PF07486">
    <property type="entry name" value="Hydrolase_2"/>
    <property type="match status" value="1"/>
</dbReference>